<dbReference type="EMBL" id="KZ107864">
    <property type="protein sequence ID" value="OSS43528.1"/>
    <property type="molecule type" value="Genomic_DNA"/>
</dbReference>
<protein>
    <submittedName>
        <fullName evidence="2">Uncharacterized protein</fullName>
    </submittedName>
</protein>
<reference evidence="2 3" key="1">
    <citation type="journal article" date="2017" name="Genome Announc.">
        <title>Genome sequence of the saprophytic ascomycete Epicoccum nigrum ICMP 19927 strain isolated from New Zealand.</title>
        <authorList>
            <person name="Fokin M."/>
            <person name="Fleetwood D."/>
            <person name="Weir B.S."/>
            <person name="Villas-Boas S.G."/>
        </authorList>
    </citation>
    <scope>NUCLEOTIDE SEQUENCE [LARGE SCALE GENOMIC DNA]</scope>
    <source>
        <strain evidence="2 3">ICMP 19927</strain>
    </source>
</reference>
<evidence type="ECO:0000313" key="2">
    <source>
        <dbReference type="EMBL" id="OSS43528.1"/>
    </source>
</evidence>
<dbReference type="Proteomes" id="UP000193240">
    <property type="component" value="Unassembled WGS sequence"/>
</dbReference>
<evidence type="ECO:0000256" key="1">
    <source>
        <dbReference type="SAM" id="MobiDB-lite"/>
    </source>
</evidence>
<dbReference type="OMA" id="WLYASSH"/>
<sequence length="352" mass="38212">MPISTTFLLGPTNTKTYFFNTPTHWAHSALPADITALLTGTPPVTDVLELALGGNGAYLISYRSPLTGQIECKHYNLPNPLISWLYASSHSIVRDLRTLSVVLGPWESYYAWDATGASWANVPAGLEKALLKRLESQDIGGQTRWAAEGWEAPSFVSLGNDGAYFMRTVSGGGCWDFRLPKGEARAGLGSLGGDGWEGIRGMNKFLEESSDFSGVAAVHLMPSHPNAYVVILTSGNMFSNLPEHTWIDYSKMADKLPPFVQQRAPLPPMPAPAAQQPQMQHPVQHPPQVQHHQPPPPPAQHFQGLPPNYKQSQRGVSGCCPRVTASAPHTCCPPGAMQARPWPLPPINAAQM</sequence>
<dbReference type="AlphaFoldDB" id="A0A1Y2LKX9"/>
<proteinExistence type="predicted"/>
<feature type="compositionally biased region" description="Low complexity" evidence="1">
    <location>
        <begin position="272"/>
        <end position="292"/>
    </location>
</feature>
<dbReference type="InParanoid" id="A0A1Y2LKX9"/>
<organism evidence="2 3">
    <name type="scientific">Epicoccum nigrum</name>
    <name type="common">Soil fungus</name>
    <name type="synonym">Epicoccum purpurascens</name>
    <dbReference type="NCBI Taxonomy" id="105696"/>
    <lineage>
        <taxon>Eukaryota</taxon>
        <taxon>Fungi</taxon>
        <taxon>Dikarya</taxon>
        <taxon>Ascomycota</taxon>
        <taxon>Pezizomycotina</taxon>
        <taxon>Dothideomycetes</taxon>
        <taxon>Pleosporomycetidae</taxon>
        <taxon>Pleosporales</taxon>
        <taxon>Pleosporineae</taxon>
        <taxon>Didymellaceae</taxon>
        <taxon>Epicoccum</taxon>
    </lineage>
</organism>
<gene>
    <name evidence="2" type="ORF">B5807_11869</name>
</gene>
<name>A0A1Y2LKX9_EPING</name>
<accession>A0A1Y2LKX9</accession>
<feature type="region of interest" description="Disordered" evidence="1">
    <location>
        <begin position="261"/>
        <end position="318"/>
    </location>
</feature>
<dbReference type="STRING" id="105696.A0A1Y2LKX9"/>
<keyword evidence="3" id="KW-1185">Reference proteome</keyword>
<evidence type="ECO:0000313" key="3">
    <source>
        <dbReference type="Proteomes" id="UP000193240"/>
    </source>
</evidence>